<organism evidence="1 2">
    <name type="scientific">Pelobates cultripes</name>
    <name type="common">Western spadefoot toad</name>
    <dbReference type="NCBI Taxonomy" id="61616"/>
    <lineage>
        <taxon>Eukaryota</taxon>
        <taxon>Metazoa</taxon>
        <taxon>Chordata</taxon>
        <taxon>Craniata</taxon>
        <taxon>Vertebrata</taxon>
        <taxon>Euteleostomi</taxon>
        <taxon>Amphibia</taxon>
        <taxon>Batrachia</taxon>
        <taxon>Anura</taxon>
        <taxon>Pelobatoidea</taxon>
        <taxon>Pelobatidae</taxon>
        <taxon>Pelobates</taxon>
    </lineage>
</organism>
<sequence>SLHKKPFCRVLMHPLSHPVAIEMLSGKIGTGSSTVASSALVTITSGNAHQFASPFGSLLIDPDGNTYLFIHQGLLKFVACLILGNTGLLRAFYNQLSSSSWEHGHLEHPAPIPMHGPNRLIGAWNNVWIPYRLL</sequence>
<protein>
    <submittedName>
        <fullName evidence="1">Uncharacterized protein</fullName>
    </submittedName>
</protein>
<proteinExistence type="predicted"/>
<evidence type="ECO:0000313" key="2">
    <source>
        <dbReference type="Proteomes" id="UP001295444"/>
    </source>
</evidence>
<dbReference type="EMBL" id="OW240917">
    <property type="protein sequence ID" value="CAH2301137.1"/>
    <property type="molecule type" value="Genomic_DNA"/>
</dbReference>
<reference evidence="1" key="1">
    <citation type="submission" date="2022-03" db="EMBL/GenBank/DDBJ databases">
        <authorList>
            <person name="Alioto T."/>
            <person name="Alioto T."/>
            <person name="Gomez Garrido J."/>
        </authorList>
    </citation>
    <scope>NUCLEOTIDE SEQUENCE</scope>
</reference>
<accession>A0AAD1WEB4</accession>
<name>A0AAD1WEB4_PELCU</name>
<evidence type="ECO:0000313" key="1">
    <source>
        <dbReference type="EMBL" id="CAH2301137.1"/>
    </source>
</evidence>
<dbReference type="AlphaFoldDB" id="A0AAD1WEB4"/>
<dbReference type="Proteomes" id="UP001295444">
    <property type="component" value="Chromosome 06"/>
</dbReference>
<feature type="non-terminal residue" evidence="1">
    <location>
        <position position="1"/>
    </location>
</feature>
<gene>
    <name evidence="1" type="ORF">PECUL_23A055306</name>
</gene>
<keyword evidence="2" id="KW-1185">Reference proteome</keyword>